<dbReference type="PANTHER" id="PTHR45745:SF1">
    <property type="entry name" value="PHOSPHOGLUCOMUTASE 2B-RELATED"/>
    <property type="match status" value="1"/>
</dbReference>
<dbReference type="Gene3D" id="3.30.310.50">
    <property type="entry name" value="Alpha-D-phosphohexomutase, C-terminal domain"/>
    <property type="match status" value="1"/>
</dbReference>
<dbReference type="EMBL" id="PZFK01000005">
    <property type="protein sequence ID" value="PTI30510.1"/>
    <property type="molecule type" value="Genomic_DNA"/>
</dbReference>
<dbReference type="CDD" id="cd05799">
    <property type="entry name" value="PGM2"/>
    <property type="match status" value="1"/>
</dbReference>
<keyword evidence="9 15" id="KW-0479">Metal-binding</keyword>
<evidence type="ECO:0000256" key="11">
    <source>
        <dbReference type="ARBA" id="ARBA00023235"/>
    </source>
</evidence>
<dbReference type="GO" id="GO:0006166">
    <property type="term" value="P:purine ribonucleoside salvage"/>
    <property type="evidence" value="ECO:0007669"/>
    <property type="project" value="TreeGrafter"/>
</dbReference>
<evidence type="ECO:0000313" key="20">
    <source>
        <dbReference type="EMBL" id="PTI30510.1"/>
    </source>
</evidence>
<evidence type="ECO:0000259" key="16">
    <source>
        <dbReference type="Pfam" id="PF00408"/>
    </source>
</evidence>
<dbReference type="STRING" id="1167632.GCA_000286335_00537"/>
<evidence type="ECO:0000256" key="14">
    <source>
        <dbReference type="ARBA" id="ARBA00041467"/>
    </source>
</evidence>
<dbReference type="GO" id="GO:0000287">
    <property type="term" value="F:magnesium ion binding"/>
    <property type="evidence" value="ECO:0007669"/>
    <property type="project" value="InterPro"/>
</dbReference>
<dbReference type="SUPFAM" id="SSF55957">
    <property type="entry name" value="Phosphoglucomutase, C-terminal domain"/>
    <property type="match status" value="1"/>
</dbReference>
<comment type="pathway">
    <text evidence="4">Lipid metabolism.</text>
</comment>
<evidence type="ECO:0000256" key="2">
    <source>
        <dbReference type="ARBA" id="ARBA00001946"/>
    </source>
</evidence>
<sequence>MRAQWEEKVSESLVERFYKLQSEQEIEEGFSDVLSFGTAGIRSTFGIGPGRLNKFTIQKFALGFAKYLKHITAQPKVVIHFDTRYLSKEFAIEIAKVLGTNGVYVILPETFKSTPELSFAVRHLNTTAGIMITASHNPKNYNGIKVYSSDGGQLLTDPSLELSQYIEAVQDPLNIKTTNIEVLKEEQVIVPFNEATTIAYKAAVKALVGEFKTTSTKTVLTSLHGTSLPLLSDILNDLLYTNHVVEEAQSTPNGDFPTVNIANPEAEDTFELGKQLAEQEDAQLIVATDPDADRIGIVERYEDGTTRYFSGNEIGLLLIKLRDDALSNDRQKYIIKSVVTSTLSEKLARSLDMGVINVLTGFKYISEQLMNLENNPSQLVLAYEESHGYLINDFSRDKDAVQTAALLIKYKEQLAQQNKTFKDVLNNIYQEHGHYKDRTLSPTFEGAEGRKKINHIMDNFKQLDTIELSNLTPLFIENYITKESLNVKNGNKEIIHLPQTDLIKFIFEEGFIAVRPSGTEPKMKLYFSLDVENLDEVIEEFREKYGLE</sequence>
<comment type="pathway">
    <text evidence="3">Glycolipid metabolism; diglucosyl-diacylglycerol biosynthesis.</text>
</comment>
<gene>
    <name evidence="20" type="ORF">BU072_03635</name>
</gene>
<dbReference type="InterPro" id="IPR005846">
    <property type="entry name" value="A-D-PHexomutase_a/b/a-III"/>
</dbReference>
<comment type="caution">
    <text evidence="20">The sequence shown here is derived from an EMBL/GenBank/DDBJ whole genome shotgun (WGS) entry which is preliminary data.</text>
</comment>
<dbReference type="GO" id="GO:0004614">
    <property type="term" value="F:phosphoglucomutase activity"/>
    <property type="evidence" value="ECO:0007669"/>
    <property type="project" value="UniProtKB-EC"/>
</dbReference>
<dbReference type="Pfam" id="PF02878">
    <property type="entry name" value="PGM_PMM_I"/>
    <property type="match status" value="1"/>
</dbReference>
<feature type="domain" description="Alpha-D-phosphohexomutase alpha/beta/alpha" evidence="18">
    <location>
        <begin position="202"/>
        <end position="299"/>
    </location>
</feature>
<dbReference type="Pfam" id="PF00408">
    <property type="entry name" value="PGM_PMM_IV"/>
    <property type="match status" value="1"/>
</dbReference>
<comment type="cofactor">
    <cofactor evidence="2">
        <name>Mg(2+)</name>
        <dbReference type="ChEBI" id="CHEBI:18420"/>
    </cofactor>
</comment>
<evidence type="ECO:0000256" key="4">
    <source>
        <dbReference type="ARBA" id="ARBA00005189"/>
    </source>
</evidence>
<evidence type="ECO:0000256" key="8">
    <source>
        <dbReference type="ARBA" id="ARBA00022553"/>
    </source>
</evidence>
<evidence type="ECO:0000256" key="10">
    <source>
        <dbReference type="ARBA" id="ARBA00022842"/>
    </source>
</evidence>
<protein>
    <recommendedName>
        <fullName evidence="12">Phosphoglucomutase</fullName>
        <ecNumber evidence="6">5.4.2.2</ecNumber>
    </recommendedName>
    <alternativeName>
        <fullName evidence="14">Alpha-phosphoglucomutase</fullName>
    </alternativeName>
    <alternativeName>
        <fullName evidence="13">Glucose phosphomutase</fullName>
    </alternativeName>
</protein>
<feature type="domain" description="Alpha-D-phosphohexomutase alpha/beta/alpha" evidence="17">
    <location>
        <begin position="35"/>
        <end position="168"/>
    </location>
</feature>
<evidence type="ECO:0000259" key="18">
    <source>
        <dbReference type="Pfam" id="PF02879"/>
    </source>
</evidence>
<accession>A0A2T4PVP3</accession>
<evidence type="ECO:0000256" key="3">
    <source>
        <dbReference type="ARBA" id="ARBA00005164"/>
    </source>
</evidence>
<evidence type="ECO:0000256" key="9">
    <source>
        <dbReference type="ARBA" id="ARBA00022723"/>
    </source>
</evidence>
<keyword evidence="7" id="KW-0119">Carbohydrate metabolism</keyword>
<dbReference type="Proteomes" id="UP000241209">
    <property type="component" value="Unassembled WGS sequence"/>
</dbReference>
<evidence type="ECO:0000256" key="7">
    <source>
        <dbReference type="ARBA" id="ARBA00022526"/>
    </source>
</evidence>
<feature type="domain" description="Alpha-D-phosphohexomutase alpha/beta/alpha" evidence="19">
    <location>
        <begin position="311"/>
        <end position="431"/>
    </location>
</feature>
<dbReference type="InterPro" id="IPR005841">
    <property type="entry name" value="Alpha-D-phosphohexomutase_SF"/>
</dbReference>
<dbReference type="InterPro" id="IPR005844">
    <property type="entry name" value="A-D-PHexomutase_a/b/a-I"/>
</dbReference>
<reference evidence="20 21" key="1">
    <citation type="journal article" date="2016" name="Front. Microbiol.">
        <title>Comprehensive Phylogenetic Analysis of Bovine Non-aureus Staphylococci Species Based on Whole-Genome Sequencing.</title>
        <authorList>
            <person name="Naushad S."/>
            <person name="Barkema H.W."/>
            <person name="Luby C."/>
            <person name="Condas L.A."/>
            <person name="Nobrega D.B."/>
            <person name="Carson D.A."/>
            <person name="De Buck J."/>
        </authorList>
    </citation>
    <scope>NUCLEOTIDE SEQUENCE [LARGE SCALE GENOMIC DNA]</scope>
    <source>
        <strain evidence="20 21">SNUC 2204</strain>
    </source>
</reference>
<dbReference type="AlphaFoldDB" id="A0A2T4PVP3"/>
<evidence type="ECO:0000256" key="5">
    <source>
        <dbReference type="ARBA" id="ARBA00010231"/>
    </source>
</evidence>
<dbReference type="SUPFAM" id="SSF53738">
    <property type="entry name" value="Phosphoglucomutase, first 3 domains"/>
    <property type="match status" value="3"/>
</dbReference>
<comment type="catalytic activity">
    <reaction evidence="1">
        <text>alpha-D-glucose 1-phosphate = alpha-D-glucose 6-phosphate</text>
        <dbReference type="Rhea" id="RHEA:23536"/>
        <dbReference type="ChEBI" id="CHEBI:58225"/>
        <dbReference type="ChEBI" id="CHEBI:58601"/>
        <dbReference type="EC" id="5.4.2.2"/>
    </reaction>
</comment>
<dbReference type="InterPro" id="IPR005843">
    <property type="entry name" value="A-D-PHexomutase_C"/>
</dbReference>
<evidence type="ECO:0000256" key="15">
    <source>
        <dbReference type="RuleBase" id="RU004326"/>
    </source>
</evidence>
<keyword evidence="10 15" id="KW-0460">Magnesium</keyword>
<organism evidence="20 21">
    <name type="scientific">Mammaliicoccus vitulinus</name>
    <dbReference type="NCBI Taxonomy" id="71237"/>
    <lineage>
        <taxon>Bacteria</taxon>
        <taxon>Bacillati</taxon>
        <taxon>Bacillota</taxon>
        <taxon>Bacilli</taxon>
        <taxon>Bacillales</taxon>
        <taxon>Staphylococcaceae</taxon>
        <taxon>Mammaliicoccus</taxon>
    </lineage>
</organism>
<evidence type="ECO:0000256" key="1">
    <source>
        <dbReference type="ARBA" id="ARBA00000443"/>
    </source>
</evidence>
<dbReference type="RefSeq" id="WP_107556771.1">
    <property type="nucleotide sequence ID" value="NZ_PZFF01000012.1"/>
</dbReference>
<dbReference type="GO" id="GO:0006006">
    <property type="term" value="P:glucose metabolic process"/>
    <property type="evidence" value="ECO:0007669"/>
    <property type="project" value="UniProtKB-KW"/>
</dbReference>
<evidence type="ECO:0000259" key="17">
    <source>
        <dbReference type="Pfam" id="PF02878"/>
    </source>
</evidence>
<dbReference type="PRINTS" id="PR00509">
    <property type="entry name" value="PGMPMM"/>
</dbReference>
<keyword evidence="8" id="KW-0597">Phosphoprotein</keyword>
<evidence type="ECO:0000256" key="12">
    <source>
        <dbReference type="ARBA" id="ARBA00039995"/>
    </source>
</evidence>
<dbReference type="Pfam" id="PF02879">
    <property type="entry name" value="PGM_PMM_II"/>
    <property type="match status" value="1"/>
</dbReference>
<keyword evidence="7" id="KW-0313">Glucose metabolism</keyword>
<dbReference type="InterPro" id="IPR036900">
    <property type="entry name" value="A-D-PHexomutase_C_sf"/>
</dbReference>
<feature type="domain" description="Alpha-D-phosphohexomutase C-terminal" evidence="16">
    <location>
        <begin position="493"/>
        <end position="542"/>
    </location>
</feature>
<dbReference type="Pfam" id="PF02880">
    <property type="entry name" value="PGM_PMM_III"/>
    <property type="match status" value="1"/>
</dbReference>
<dbReference type="GO" id="GO:0008973">
    <property type="term" value="F:phosphopentomutase activity"/>
    <property type="evidence" value="ECO:0007669"/>
    <property type="project" value="TreeGrafter"/>
</dbReference>
<proteinExistence type="inferred from homology"/>
<dbReference type="EC" id="5.4.2.2" evidence="6"/>
<keyword evidence="11" id="KW-0413">Isomerase</keyword>
<dbReference type="PROSITE" id="PS00710">
    <property type="entry name" value="PGM_PMM"/>
    <property type="match status" value="1"/>
</dbReference>
<evidence type="ECO:0000259" key="19">
    <source>
        <dbReference type="Pfam" id="PF02880"/>
    </source>
</evidence>
<dbReference type="PANTHER" id="PTHR45745">
    <property type="entry name" value="PHOSPHOMANNOMUTASE 45A"/>
    <property type="match status" value="1"/>
</dbReference>
<dbReference type="InterPro" id="IPR016066">
    <property type="entry name" value="A-D-PHexomutase_CS"/>
</dbReference>
<evidence type="ECO:0000256" key="13">
    <source>
        <dbReference type="ARBA" id="ARBA00041398"/>
    </source>
</evidence>
<dbReference type="InterPro" id="IPR016055">
    <property type="entry name" value="A-D-PHexomutase_a/b/a-I/II/III"/>
</dbReference>
<dbReference type="InterPro" id="IPR005845">
    <property type="entry name" value="A-D-PHexomutase_a/b/a-II"/>
</dbReference>
<dbReference type="Gene3D" id="3.40.120.10">
    <property type="entry name" value="Alpha-D-Glucose-1,6-Bisphosphate, subunit A, domain 3"/>
    <property type="match status" value="3"/>
</dbReference>
<evidence type="ECO:0000256" key="6">
    <source>
        <dbReference type="ARBA" id="ARBA00012728"/>
    </source>
</evidence>
<evidence type="ECO:0000313" key="21">
    <source>
        <dbReference type="Proteomes" id="UP000241209"/>
    </source>
</evidence>
<comment type="similarity">
    <text evidence="5 15">Belongs to the phosphohexose mutase family.</text>
</comment>
<name>A0A2T4PVP3_9STAP</name>